<organism evidence="1 2">
    <name type="scientific">Penicillium polonicum</name>
    <dbReference type="NCBI Taxonomy" id="60169"/>
    <lineage>
        <taxon>Eukaryota</taxon>
        <taxon>Fungi</taxon>
        <taxon>Dikarya</taxon>
        <taxon>Ascomycota</taxon>
        <taxon>Pezizomycotina</taxon>
        <taxon>Eurotiomycetes</taxon>
        <taxon>Eurotiomycetidae</taxon>
        <taxon>Eurotiales</taxon>
        <taxon>Aspergillaceae</taxon>
        <taxon>Penicillium</taxon>
    </lineage>
</organism>
<sequence>MILTRLLEILRKPQLALNILNTGSVARKTVTAGRKRVVLEHLTGKAEVFWEVVGVGQSNSVGAGLVPDYYKTVRRRYLLLVVATRPDSVLLAIIGALGVGVEKDEEKKGGWEDGS</sequence>
<evidence type="ECO:0000313" key="1">
    <source>
        <dbReference type="EMBL" id="OQD66746.1"/>
    </source>
</evidence>
<accession>A0A1V6NQT2</accession>
<gene>
    <name evidence="1" type="ORF">PENPOL_c004G10261</name>
</gene>
<protein>
    <submittedName>
        <fullName evidence="1">Uncharacterized protein</fullName>
    </submittedName>
</protein>
<dbReference type="AlphaFoldDB" id="A0A1V6NQT2"/>
<dbReference type="Proteomes" id="UP000191408">
    <property type="component" value="Unassembled WGS sequence"/>
</dbReference>
<reference evidence="2" key="1">
    <citation type="journal article" date="2017" name="Nat. Microbiol.">
        <title>Global analysis of biosynthetic gene clusters reveals vast potential of secondary metabolite production in Penicillium species.</title>
        <authorList>
            <person name="Nielsen J.C."/>
            <person name="Grijseels S."/>
            <person name="Prigent S."/>
            <person name="Ji B."/>
            <person name="Dainat J."/>
            <person name="Nielsen K.F."/>
            <person name="Frisvad J.C."/>
            <person name="Workman M."/>
            <person name="Nielsen J."/>
        </authorList>
    </citation>
    <scope>NUCLEOTIDE SEQUENCE [LARGE SCALE GENOMIC DNA]</scope>
    <source>
        <strain evidence="2">IBT 4502</strain>
    </source>
</reference>
<name>A0A1V6NQT2_PENPO</name>
<keyword evidence="2" id="KW-1185">Reference proteome</keyword>
<proteinExistence type="predicted"/>
<dbReference type="EMBL" id="MDYM01000004">
    <property type="protein sequence ID" value="OQD66746.1"/>
    <property type="molecule type" value="Genomic_DNA"/>
</dbReference>
<comment type="caution">
    <text evidence="1">The sequence shown here is derived from an EMBL/GenBank/DDBJ whole genome shotgun (WGS) entry which is preliminary data.</text>
</comment>
<evidence type="ECO:0000313" key="2">
    <source>
        <dbReference type="Proteomes" id="UP000191408"/>
    </source>
</evidence>